<accession>A0A0S4JB77</accession>
<protein>
    <submittedName>
        <fullName evidence="1">Uncharacterized protein</fullName>
    </submittedName>
</protein>
<gene>
    <name evidence="1" type="ORF">BSAL_01135</name>
</gene>
<proteinExistence type="predicted"/>
<sequence>MTVCRLFAQRISKEKAAATATAEVAKGRGPSAVEGERSIALSIPCSRPRAEAGVRTYESHGVSLPGRRDPHHQQYRYDGASSLSRQKILENAIRGQPISSSYDNKPNTSAPQQLLTSRDMMQLFDARLQVKNGETLLKVRQKRLLWLVMMACKTSPAHQ</sequence>
<reference evidence="2" key="1">
    <citation type="submission" date="2015-09" db="EMBL/GenBank/DDBJ databases">
        <authorList>
            <consortium name="Pathogen Informatics"/>
        </authorList>
    </citation>
    <scope>NUCLEOTIDE SEQUENCE [LARGE SCALE GENOMIC DNA]</scope>
    <source>
        <strain evidence="2">Lake Konstanz</strain>
    </source>
</reference>
<dbReference type="VEuPathDB" id="TriTrypDB:BSAL_01135"/>
<dbReference type="Proteomes" id="UP000051952">
    <property type="component" value="Unassembled WGS sequence"/>
</dbReference>
<organism evidence="1 2">
    <name type="scientific">Bodo saltans</name>
    <name type="common">Flagellated protozoan</name>
    <dbReference type="NCBI Taxonomy" id="75058"/>
    <lineage>
        <taxon>Eukaryota</taxon>
        <taxon>Discoba</taxon>
        <taxon>Euglenozoa</taxon>
        <taxon>Kinetoplastea</taxon>
        <taxon>Metakinetoplastina</taxon>
        <taxon>Eubodonida</taxon>
        <taxon>Bodonidae</taxon>
        <taxon>Bodo</taxon>
    </lineage>
</organism>
<name>A0A0S4JB77_BODSA</name>
<dbReference type="AlphaFoldDB" id="A0A0S4JB77"/>
<dbReference type="EMBL" id="CYKH01001485">
    <property type="protein sequence ID" value="CUG87265.1"/>
    <property type="molecule type" value="Genomic_DNA"/>
</dbReference>
<evidence type="ECO:0000313" key="2">
    <source>
        <dbReference type="Proteomes" id="UP000051952"/>
    </source>
</evidence>
<keyword evidence="2" id="KW-1185">Reference proteome</keyword>
<evidence type="ECO:0000313" key="1">
    <source>
        <dbReference type="EMBL" id="CUG87265.1"/>
    </source>
</evidence>